<dbReference type="Proteomes" id="UP001159363">
    <property type="component" value="Chromosome 3"/>
</dbReference>
<keyword evidence="3" id="KW-1185">Reference proteome</keyword>
<feature type="signal peptide" evidence="1">
    <location>
        <begin position="1"/>
        <end position="19"/>
    </location>
</feature>
<comment type="caution">
    <text evidence="2">The sequence shown here is derived from an EMBL/GenBank/DDBJ whole genome shotgun (WGS) entry which is preliminary data.</text>
</comment>
<reference evidence="2 3" key="1">
    <citation type="submission" date="2023-02" db="EMBL/GenBank/DDBJ databases">
        <title>LHISI_Scaffold_Assembly.</title>
        <authorList>
            <person name="Stuart O.P."/>
            <person name="Cleave R."/>
            <person name="Magrath M.J.L."/>
            <person name="Mikheyev A.S."/>
        </authorList>
    </citation>
    <scope>NUCLEOTIDE SEQUENCE [LARGE SCALE GENOMIC DNA]</scope>
    <source>
        <strain evidence="2">Daus_M_001</strain>
        <tissue evidence="2">Leg muscle</tissue>
    </source>
</reference>
<dbReference type="EMBL" id="JARBHB010000003">
    <property type="protein sequence ID" value="KAJ8890561.1"/>
    <property type="molecule type" value="Genomic_DNA"/>
</dbReference>
<accession>A0ABQ9I1P6</accession>
<gene>
    <name evidence="2" type="ORF">PR048_010070</name>
</gene>
<sequence length="148" mass="16698">MQMTLPCLFLGRMLLFCRPEFRVDSSISPNMAKTSCVFYTKQHWRPPPLPTLQAAVLSRPPVAKYLGVHLDATLTWHRHIAIMVGRAKGLLSHLSPVLTPACPLSQDDHVCLWRALVLPVLTYAAVVWAYAPPSCYRPVVWAYNVLFD</sequence>
<evidence type="ECO:0000256" key="1">
    <source>
        <dbReference type="SAM" id="SignalP"/>
    </source>
</evidence>
<evidence type="ECO:0000313" key="3">
    <source>
        <dbReference type="Proteomes" id="UP001159363"/>
    </source>
</evidence>
<organism evidence="2 3">
    <name type="scientific">Dryococelus australis</name>
    <dbReference type="NCBI Taxonomy" id="614101"/>
    <lineage>
        <taxon>Eukaryota</taxon>
        <taxon>Metazoa</taxon>
        <taxon>Ecdysozoa</taxon>
        <taxon>Arthropoda</taxon>
        <taxon>Hexapoda</taxon>
        <taxon>Insecta</taxon>
        <taxon>Pterygota</taxon>
        <taxon>Neoptera</taxon>
        <taxon>Polyneoptera</taxon>
        <taxon>Phasmatodea</taxon>
        <taxon>Verophasmatodea</taxon>
        <taxon>Anareolatae</taxon>
        <taxon>Phasmatidae</taxon>
        <taxon>Eurycanthinae</taxon>
        <taxon>Dryococelus</taxon>
    </lineage>
</organism>
<name>A0ABQ9I1P6_9NEOP</name>
<feature type="chain" id="PRO_5046732974" evidence="1">
    <location>
        <begin position="20"/>
        <end position="148"/>
    </location>
</feature>
<proteinExistence type="predicted"/>
<evidence type="ECO:0000313" key="2">
    <source>
        <dbReference type="EMBL" id="KAJ8890561.1"/>
    </source>
</evidence>
<keyword evidence="1" id="KW-0732">Signal</keyword>
<protein>
    <submittedName>
        <fullName evidence="2">Uncharacterized protein</fullName>
    </submittedName>
</protein>